<dbReference type="RefSeq" id="WP_036177170.1">
    <property type="nucleotide sequence ID" value="NZ_AVCZ01000021.1"/>
</dbReference>
<gene>
    <name evidence="1" type="ORF">CD30_12260</name>
</gene>
<accession>A0A0A3J3S0</accession>
<comment type="caution">
    <text evidence="1">The sequence shown here is derived from an EMBL/GenBank/DDBJ whole genome shotgun (WGS) entry which is preliminary data.</text>
</comment>
<keyword evidence="2" id="KW-1185">Reference proteome</keyword>
<dbReference type="OrthoDB" id="2041058at2"/>
<evidence type="ECO:0000313" key="2">
    <source>
        <dbReference type="Proteomes" id="UP000030595"/>
    </source>
</evidence>
<sequence length="210" mass="23979">MLLAIGGEQFEFYKAEIHLLETGLQNVFSRFDKKTLGELIQQTRYESLKTQCEKQYADLLDMPAGQAIYSMKSNGNPFYLQFLNNYGDLTYSRFNVKGNETILNKAGVYTILVNNELVFTGVCAKSFKIRFNQHIGNISPKSCFKDGTATHCHVNANITKVITHSKIFIQMCPLTSKSDMKKVKNYLINRFEPIWNIRFTSELTSSIVSN</sequence>
<dbReference type="eggNOG" id="ENOG5032SNA">
    <property type="taxonomic scope" value="Bacteria"/>
</dbReference>
<organism evidence="1 2">
    <name type="scientific">Ureibacillus massiliensis 4400831 = CIP 108448 = CCUG 49529</name>
    <dbReference type="NCBI Taxonomy" id="1211035"/>
    <lineage>
        <taxon>Bacteria</taxon>
        <taxon>Bacillati</taxon>
        <taxon>Bacillota</taxon>
        <taxon>Bacilli</taxon>
        <taxon>Bacillales</taxon>
        <taxon>Caryophanaceae</taxon>
        <taxon>Ureibacillus</taxon>
    </lineage>
</organism>
<proteinExistence type="predicted"/>
<dbReference type="Proteomes" id="UP000030595">
    <property type="component" value="Unassembled WGS sequence"/>
</dbReference>
<reference evidence="1 2" key="1">
    <citation type="submission" date="2014-02" db="EMBL/GenBank/DDBJ databases">
        <title>Draft genome sequence of Lysinibacillus massiliensis CCUG 49529.</title>
        <authorList>
            <person name="Zhang F."/>
            <person name="Wang G."/>
            <person name="Zhang L."/>
        </authorList>
    </citation>
    <scope>NUCLEOTIDE SEQUENCE [LARGE SCALE GENOMIC DNA]</scope>
    <source>
        <strain evidence="1 2">CCUG 49529</strain>
    </source>
</reference>
<evidence type="ECO:0000313" key="1">
    <source>
        <dbReference type="EMBL" id="KGR90335.1"/>
    </source>
</evidence>
<name>A0A0A3J3S0_9BACL</name>
<dbReference type="EMBL" id="JPVQ01000021">
    <property type="protein sequence ID" value="KGR90335.1"/>
    <property type="molecule type" value="Genomic_DNA"/>
</dbReference>
<protein>
    <recommendedName>
        <fullName evidence="3">GIY-YIG domain-containing protein</fullName>
    </recommendedName>
</protein>
<evidence type="ECO:0008006" key="3">
    <source>
        <dbReference type="Google" id="ProtNLM"/>
    </source>
</evidence>
<dbReference type="AlphaFoldDB" id="A0A0A3J3S0"/>